<sequence length="66" mass="7513">MYSQQHRCTTHSAVSASTNTEQDTTIQKVASDIKKHHTDPTKTAERTTSRQTRHICATKYYCDEIA</sequence>
<feature type="region of interest" description="Disordered" evidence="1">
    <location>
        <begin position="1"/>
        <end position="24"/>
    </location>
</feature>
<protein>
    <submittedName>
        <fullName evidence="3">Uncharacterized protein</fullName>
    </submittedName>
</protein>
<reference evidence="4 5" key="2">
    <citation type="submission" date="2019-06" db="EMBL/GenBank/DDBJ databases">
        <title>Co-occurence of chitin degradation, pigmentation and bioactivity in marine Pseudoalteromonas.</title>
        <authorList>
            <person name="Sonnenschein E.C."/>
            <person name="Bech P.K."/>
        </authorList>
    </citation>
    <scope>NUCLEOTIDE SEQUENCE [LARGE SCALE GENOMIC DNA]</scope>
    <source>
        <strain evidence="5">S2231</strain>
        <strain evidence="2 4">S2233</strain>
    </source>
</reference>
<evidence type="ECO:0000313" key="2">
    <source>
        <dbReference type="EMBL" id="TMP41823.1"/>
    </source>
</evidence>
<name>A0A5S3XRY1_9GAMM</name>
<dbReference type="Proteomes" id="UP000305730">
    <property type="component" value="Unassembled WGS sequence"/>
</dbReference>
<keyword evidence="4" id="KW-1185">Reference proteome</keyword>
<accession>A0A5S3XRY1</accession>
<dbReference type="AlphaFoldDB" id="A0A5S3XRY1"/>
<reference evidence="4 5" key="1">
    <citation type="submission" date="2017-12" db="EMBL/GenBank/DDBJ databases">
        <authorList>
            <person name="Paulsen S."/>
            <person name="Gram L.K."/>
        </authorList>
    </citation>
    <scope>NUCLEOTIDE SEQUENCE [LARGE SCALE GENOMIC DNA]</scope>
    <source>
        <strain evidence="3 5">S2231</strain>
        <strain evidence="2 4">S2233</strain>
    </source>
</reference>
<dbReference type="Proteomes" id="UP000307706">
    <property type="component" value="Unassembled WGS sequence"/>
</dbReference>
<evidence type="ECO:0000313" key="5">
    <source>
        <dbReference type="Proteomes" id="UP000307706"/>
    </source>
</evidence>
<evidence type="ECO:0000256" key="1">
    <source>
        <dbReference type="SAM" id="MobiDB-lite"/>
    </source>
</evidence>
<dbReference type="EMBL" id="PNCL01000023">
    <property type="protein sequence ID" value="TMP60600.1"/>
    <property type="molecule type" value="Genomic_DNA"/>
</dbReference>
<comment type="caution">
    <text evidence="3">The sequence shown here is derived from an EMBL/GenBank/DDBJ whole genome shotgun (WGS) entry which is preliminary data.</text>
</comment>
<evidence type="ECO:0000313" key="3">
    <source>
        <dbReference type="EMBL" id="TMP60600.1"/>
    </source>
</evidence>
<reference evidence="3" key="3">
    <citation type="submission" date="2019-09" db="EMBL/GenBank/DDBJ databases">
        <title>Co-occurence of chitin degradation, pigmentation and bioactivity in marine Pseudoalteromonas.</title>
        <authorList>
            <person name="Sonnenschein E.C."/>
            <person name="Bech P.K."/>
        </authorList>
    </citation>
    <scope>NUCLEOTIDE SEQUENCE</scope>
    <source>
        <strain evidence="3">S2231</strain>
    </source>
</reference>
<dbReference type="EMBL" id="PNCK01000047">
    <property type="protein sequence ID" value="TMP41823.1"/>
    <property type="molecule type" value="Genomic_DNA"/>
</dbReference>
<proteinExistence type="predicted"/>
<evidence type="ECO:0000313" key="4">
    <source>
        <dbReference type="Proteomes" id="UP000305730"/>
    </source>
</evidence>
<gene>
    <name evidence="3" type="ORF">CWB96_06430</name>
    <name evidence="2" type="ORF">CWB97_13740</name>
</gene>
<organism evidence="3 5">
    <name type="scientific">Pseudoalteromonas citrea</name>
    <dbReference type="NCBI Taxonomy" id="43655"/>
    <lineage>
        <taxon>Bacteria</taxon>
        <taxon>Pseudomonadati</taxon>
        <taxon>Pseudomonadota</taxon>
        <taxon>Gammaproteobacteria</taxon>
        <taxon>Alteromonadales</taxon>
        <taxon>Pseudoalteromonadaceae</taxon>
        <taxon>Pseudoalteromonas</taxon>
    </lineage>
</organism>